<keyword evidence="1" id="KW-0547">Nucleotide-binding</keyword>
<dbReference type="Gene3D" id="3.40.50.300">
    <property type="entry name" value="P-loop containing nucleotide triphosphate hydrolases"/>
    <property type="match status" value="1"/>
</dbReference>
<evidence type="ECO:0000313" key="1">
    <source>
        <dbReference type="EMBL" id="QJA55876.1"/>
    </source>
</evidence>
<sequence length="263" mass="30892">MNRNYRYEFHKTKIDKLRSSIIKSCKKCNGEGYIPTGNTINKNSFEFDDCRCKKKFNRLKEYIVSNIPKRRFNLMKTLKKKGNVINTLTNEKISLYNVVIRKYLKNFNKIKKDGLGLMFFGTPGSGKTTASIFIIIKLIKNNKDCYYIYFKDLIGLLMQSYDDKSKGPLFKEIISVDFLVIDELSLVSRVTPHMVAEFTSICKQRFEDEKPTLLVSNYYTTEEIFHNFGSPMESLLMEAFIPLKFSGRDLREDKYEYLKKMFT</sequence>
<dbReference type="PANTHER" id="PTHR30050:SF4">
    <property type="entry name" value="ATP-BINDING PROTEIN RV3427C IN INSERTION SEQUENCE-RELATED"/>
    <property type="match status" value="1"/>
</dbReference>
<name>A0A6M3IEJ7_9ZZZZ</name>
<proteinExistence type="predicted"/>
<keyword evidence="1" id="KW-0067">ATP-binding</keyword>
<dbReference type="InterPro" id="IPR027417">
    <property type="entry name" value="P-loop_NTPase"/>
</dbReference>
<dbReference type="GO" id="GO:0005524">
    <property type="term" value="F:ATP binding"/>
    <property type="evidence" value="ECO:0007669"/>
    <property type="project" value="UniProtKB-KW"/>
</dbReference>
<accession>A0A6M3IEJ7</accession>
<dbReference type="SUPFAM" id="SSF52540">
    <property type="entry name" value="P-loop containing nucleoside triphosphate hydrolases"/>
    <property type="match status" value="1"/>
</dbReference>
<dbReference type="EMBL" id="MT141187">
    <property type="protein sequence ID" value="QJA55876.1"/>
    <property type="molecule type" value="Genomic_DNA"/>
</dbReference>
<reference evidence="1" key="1">
    <citation type="submission" date="2020-03" db="EMBL/GenBank/DDBJ databases">
        <title>The deep terrestrial virosphere.</title>
        <authorList>
            <person name="Holmfeldt K."/>
            <person name="Nilsson E."/>
            <person name="Simone D."/>
            <person name="Lopez-Fernandez M."/>
            <person name="Wu X."/>
            <person name="de Brujin I."/>
            <person name="Lundin D."/>
            <person name="Andersson A."/>
            <person name="Bertilsson S."/>
            <person name="Dopson M."/>
        </authorList>
    </citation>
    <scope>NUCLEOTIDE SEQUENCE</scope>
    <source>
        <strain evidence="1">MM415B01975</strain>
    </source>
</reference>
<gene>
    <name evidence="1" type="ORF">MM415B01975_0010</name>
</gene>
<dbReference type="GO" id="GO:0006260">
    <property type="term" value="P:DNA replication"/>
    <property type="evidence" value="ECO:0007669"/>
    <property type="project" value="TreeGrafter"/>
</dbReference>
<protein>
    <submittedName>
        <fullName evidence="1">Putative IstB domain protein ATP-binding protein</fullName>
    </submittedName>
</protein>
<dbReference type="AlphaFoldDB" id="A0A6M3IEJ7"/>
<organism evidence="1">
    <name type="scientific">viral metagenome</name>
    <dbReference type="NCBI Taxonomy" id="1070528"/>
    <lineage>
        <taxon>unclassified sequences</taxon>
        <taxon>metagenomes</taxon>
        <taxon>organismal metagenomes</taxon>
    </lineage>
</organism>
<dbReference type="PANTHER" id="PTHR30050">
    <property type="entry name" value="CHROMOSOMAL REPLICATION INITIATOR PROTEIN DNAA"/>
    <property type="match status" value="1"/>
</dbReference>